<dbReference type="Proteomes" id="UP000196655">
    <property type="component" value="Unassembled WGS sequence"/>
</dbReference>
<dbReference type="AlphaFoldDB" id="A0A211ZLF5"/>
<dbReference type="EMBL" id="NHON01000028">
    <property type="protein sequence ID" value="OWJ66101.1"/>
    <property type="molecule type" value="Genomic_DNA"/>
</dbReference>
<dbReference type="InterPro" id="IPR007893">
    <property type="entry name" value="Spore_coat_U/FanG"/>
</dbReference>
<keyword evidence="3" id="KW-1185">Reference proteome</keyword>
<reference evidence="3" key="1">
    <citation type="submission" date="2017-05" db="EMBL/GenBank/DDBJ databases">
        <authorList>
            <person name="Macchi M."/>
            <person name="Festa S."/>
            <person name="Coppotelli B.M."/>
            <person name="Morelli I.S."/>
        </authorList>
    </citation>
    <scope>NUCLEOTIDE SEQUENCE [LARGE SCALE GENOMIC DNA]</scope>
    <source>
        <strain evidence="3">I</strain>
    </source>
</reference>
<dbReference type="InterPro" id="IPR053167">
    <property type="entry name" value="Spore_coat_component"/>
</dbReference>
<gene>
    <name evidence="2" type="ORF">BWR60_16040</name>
</gene>
<organism evidence="2 3">
    <name type="scientific">Inquilinus limosus</name>
    <dbReference type="NCBI Taxonomy" id="171674"/>
    <lineage>
        <taxon>Bacteria</taxon>
        <taxon>Pseudomonadati</taxon>
        <taxon>Pseudomonadota</taxon>
        <taxon>Alphaproteobacteria</taxon>
        <taxon>Rhodospirillales</taxon>
        <taxon>Rhodospirillaceae</taxon>
        <taxon>Inquilinus</taxon>
    </lineage>
</organism>
<evidence type="ECO:0000313" key="3">
    <source>
        <dbReference type="Proteomes" id="UP000196655"/>
    </source>
</evidence>
<evidence type="ECO:0000259" key="1">
    <source>
        <dbReference type="Pfam" id="PF05229"/>
    </source>
</evidence>
<evidence type="ECO:0000313" key="2">
    <source>
        <dbReference type="EMBL" id="OWJ66101.1"/>
    </source>
</evidence>
<dbReference type="Pfam" id="PF05229">
    <property type="entry name" value="SCPU"/>
    <property type="match status" value="2"/>
</dbReference>
<protein>
    <recommendedName>
        <fullName evidence="1">Spore coat protein U/FanG domain-containing protein</fullName>
    </recommendedName>
</protein>
<feature type="domain" description="Spore coat protein U/FanG" evidence="1">
    <location>
        <begin position="46"/>
        <end position="183"/>
    </location>
</feature>
<name>A0A211ZLF5_9PROT</name>
<dbReference type="OrthoDB" id="7478692at2"/>
<sequence>MPSATAARSASPSPIEDEAAPMIPLLRLLALAPLAALALLLRPGEAQAQSCSATPADLTFGVIDTLSTTSQDQTTQVRVNCTGTRNRTVWVCLHIGDGSGGSSSSLTPRYLRSGTNTLSFDLYTDPGRTNIWGSAVFPGQNPRGPLVDTIALDGNGAGSKTFTMYGRVFGGQPTTPLGTYSSSFGGNHTIMYYSYLANCAGGANRTPGFPFNVTAQVNAKCLVGGSNVLDFGSHGLLGTAFDAQAPIDMRCTPGTPYSIALGAGTGPGATITNRRMKLGSETILYQLYTNAGRTNVWGDGVTGSTVGGTGTGNAPNLTVYGRVPAQPTPSAGAYGDAVVITVNY</sequence>
<dbReference type="PANTHER" id="PTHR37089">
    <property type="entry name" value="PROTEIN U-RELATED"/>
    <property type="match status" value="1"/>
</dbReference>
<accession>A0A211ZLF5</accession>
<feature type="domain" description="Spore coat protein U/FanG" evidence="1">
    <location>
        <begin position="210"/>
        <end position="341"/>
    </location>
</feature>
<proteinExistence type="predicted"/>
<comment type="caution">
    <text evidence="2">The sequence shown here is derived from an EMBL/GenBank/DDBJ whole genome shotgun (WGS) entry which is preliminary data.</text>
</comment>
<dbReference type="SMART" id="SM00972">
    <property type="entry name" value="SCPU"/>
    <property type="match status" value="2"/>
</dbReference>